<dbReference type="EMBL" id="JACEEZ010008920">
    <property type="protein sequence ID" value="KAG0722898.1"/>
    <property type="molecule type" value="Genomic_DNA"/>
</dbReference>
<dbReference type="Proteomes" id="UP000770661">
    <property type="component" value="Unassembled WGS sequence"/>
</dbReference>
<feature type="compositionally biased region" description="Pro residues" evidence="1">
    <location>
        <begin position="1"/>
        <end position="13"/>
    </location>
</feature>
<accession>A0A8J5CJ71</accession>
<dbReference type="AlphaFoldDB" id="A0A8J5CJ71"/>
<comment type="caution">
    <text evidence="2">The sequence shown here is derived from an EMBL/GenBank/DDBJ whole genome shotgun (WGS) entry which is preliminary data.</text>
</comment>
<reference evidence="2" key="1">
    <citation type="submission" date="2020-07" db="EMBL/GenBank/DDBJ databases">
        <title>The High-quality genome of the commercially important snow crab, Chionoecetes opilio.</title>
        <authorList>
            <person name="Jeong J.-H."/>
            <person name="Ryu S."/>
        </authorList>
    </citation>
    <scope>NUCLEOTIDE SEQUENCE</scope>
    <source>
        <strain evidence="2">MADBK_172401_WGS</strain>
        <tissue evidence="2">Digestive gland</tissue>
    </source>
</reference>
<sequence>MLRPRGGPPPQSSPPRSCLRAKPMCTTRELRQHALMALAQVAERDSVYTSLGGSVDPDSGRKRCRVVTGGTEMSWRKVWATAPPSRLSWWPSSTPSNTPCHRREATVVIHTDSWGGGAGPPTAASKGQCEVQTPPSWGAYSLGEQGRRVRLKMNPSHVGVRGNEAADVAPKRAASGPNVTMHVGPPAYSSSRRGETGAALTRPQPRAGGQEEAGGLVRCSH</sequence>
<dbReference type="OrthoDB" id="6373941at2759"/>
<keyword evidence="3" id="KW-1185">Reference proteome</keyword>
<organism evidence="2 3">
    <name type="scientific">Chionoecetes opilio</name>
    <name type="common">Atlantic snow crab</name>
    <name type="synonym">Cancer opilio</name>
    <dbReference type="NCBI Taxonomy" id="41210"/>
    <lineage>
        <taxon>Eukaryota</taxon>
        <taxon>Metazoa</taxon>
        <taxon>Ecdysozoa</taxon>
        <taxon>Arthropoda</taxon>
        <taxon>Crustacea</taxon>
        <taxon>Multicrustacea</taxon>
        <taxon>Malacostraca</taxon>
        <taxon>Eumalacostraca</taxon>
        <taxon>Eucarida</taxon>
        <taxon>Decapoda</taxon>
        <taxon>Pleocyemata</taxon>
        <taxon>Brachyura</taxon>
        <taxon>Eubrachyura</taxon>
        <taxon>Majoidea</taxon>
        <taxon>Majidae</taxon>
        <taxon>Chionoecetes</taxon>
    </lineage>
</organism>
<evidence type="ECO:0000256" key="1">
    <source>
        <dbReference type="SAM" id="MobiDB-lite"/>
    </source>
</evidence>
<evidence type="ECO:0000313" key="3">
    <source>
        <dbReference type="Proteomes" id="UP000770661"/>
    </source>
</evidence>
<feature type="region of interest" description="Disordered" evidence="1">
    <location>
        <begin position="161"/>
        <end position="221"/>
    </location>
</feature>
<protein>
    <recommendedName>
        <fullName evidence="4">RNase H type-1 domain-containing protein</fullName>
    </recommendedName>
</protein>
<evidence type="ECO:0000313" key="2">
    <source>
        <dbReference type="EMBL" id="KAG0722898.1"/>
    </source>
</evidence>
<proteinExistence type="predicted"/>
<evidence type="ECO:0008006" key="4">
    <source>
        <dbReference type="Google" id="ProtNLM"/>
    </source>
</evidence>
<name>A0A8J5CJ71_CHIOP</name>
<feature type="region of interest" description="Disordered" evidence="1">
    <location>
        <begin position="1"/>
        <end position="20"/>
    </location>
</feature>
<gene>
    <name evidence="2" type="ORF">GWK47_043649</name>
</gene>